<evidence type="ECO:0000256" key="9">
    <source>
        <dbReference type="ARBA" id="ARBA00031155"/>
    </source>
</evidence>
<dbReference type="PANTHER" id="PTHR42747:SF3">
    <property type="entry name" value="NITRONATE MONOOXYGENASE-RELATED"/>
    <property type="match status" value="1"/>
</dbReference>
<dbReference type="FunFam" id="3.20.20.70:FF:000154">
    <property type="entry name" value="Probable nitronate monooxygenase"/>
    <property type="match status" value="1"/>
</dbReference>
<evidence type="ECO:0000256" key="3">
    <source>
        <dbReference type="ARBA" id="ARBA00022575"/>
    </source>
</evidence>
<dbReference type="GO" id="GO:0018580">
    <property type="term" value="F:nitronate monooxygenase activity"/>
    <property type="evidence" value="ECO:0007669"/>
    <property type="project" value="InterPro"/>
</dbReference>
<organism evidence="12 13">
    <name type="scientific">Pantoea latae</name>
    <dbReference type="NCBI Taxonomy" id="1964541"/>
    <lineage>
        <taxon>Bacteria</taxon>
        <taxon>Pseudomonadati</taxon>
        <taxon>Pseudomonadota</taxon>
        <taxon>Gammaproteobacteria</taxon>
        <taxon>Enterobacterales</taxon>
        <taxon>Erwiniaceae</taxon>
        <taxon>Pantoea</taxon>
    </lineage>
</organism>
<keyword evidence="7" id="KW-0560">Oxidoreductase</keyword>
<comment type="cofactor">
    <cofactor evidence="1">
        <name>FMN</name>
        <dbReference type="ChEBI" id="CHEBI:58210"/>
    </cofactor>
</comment>
<keyword evidence="6" id="KW-0547">Nucleotide-binding</keyword>
<protein>
    <recommendedName>
        <fullName evidence="11">Nitronate monooxygenase</fullName>
    </recommendedName>
    <alternativeName>
        <fullName evidence="9">Propionate 3-nitronate monooxygenase</fullName>
    </alternativeName>
</protein>
<dbReference type="InterPro" id="IPR004136">
    <property type="entry name" value="NMO"/>
</dbReference>
<keyword evidence="4" id="KW-0285">Flavoprotein</keyword>
<keyword evidence="3" id="KW-0216">Detoxification</keyword>
<keyword evidence="5" id="KW-0288">FMN</keyword>
<dbReference type="AlphaFoldDB" id="A0A1V9DMX6"/>
<keyword evidence="8 12" id="KW-0503">Monooxygenase</keyword>
<evidence type="ECO:0000256" key="6">
    <source>
        <dbReference type="ARBA" id="ARBA00022741"/>
    </source>
</evidence>
<dbReference type="CDD" id="cd04730">
    <property type="entry name" value="NPD_like"/>
    <property type="match status" value="1"/>
</dbReference>
<reference evidence="12 13" key="1">
    <citation type="submission" date="2017-02" db="EMBL/GenBank/DDBJ databases">
        <title>Whole genome shotgun sequence of Pantoea agglomerans strain AS1 isolated from a cycad, Zamia floridana in Central Florida, USA.</title>
        <authorList>
            <person name="Lata P."/>
            <person name="Govindarajan S."/>
            <person name="Qi F."/>
            <person name="Li J.-L."/>
            <person name="Maurya S.K."/>
            <person name="Sahoo M.K."/>
        </authorList>
    </citation>
    <scope>NUCLEOTIDE SEQUENCE [LARGE SCALE GENOMIC DNA]</scope>
    <source>
        <strain evidence="12 13">AS1</strain>
    </source>
</reference>
<dbReference type="SUPFAM" id="SSF51412">
    <property type="entry name" value="Inosine monophosphate dehydrogenase (IMPDH)"/>
    <property type="match status" value="1"/>
</dbReference>
<dbReference type="RefSeq" id="WP_081137608.1">
    <property type="nucleotide sequence ID" value="NZ_MWUE01000008.1"/>
</dbReference>
<evidence type="ECO:0000256" key="8">
    <source>
        <dbReference type="ARBA" id="ARBA00023033"/>
    </source>
</evidence>
<comment type="catalytic activity">
    <reaction evidence="10">
        <text>3 propionate 3-nitronate + 3 O2 + H2O = 3 3-oxopropanoate + 2 nitrate + nitrite + H2O2 + 3 H(+)</text>
        <dbReference type="Rhea" id="RHEA:57332"/>
        <dbReference type="ChEBI" id="CHEBI:15377"/>
        <dbReference type="ChEBI" id="CHEBI:15378"/>
        <dbReference type="ChEBI" id="CHEBI:15379"/>
        <dbReference type="ChEBI" id="CHEBI:16240"/>
        <dbReference type="ChEBI" id="CHEBI:16301"/>
        <dbReference type="ChEBI" id="CHEBI:17632"/>
        <dbReference type="ChEBI" id="CHEBI:33190"/>
        <dbReference type="ChEBI" id="CHEBI:136067"/>
    </reaction>
</comment>
<dbReference type="Pfam" id="PF03060">
    <property type="entry name" value="NMO"/>
    <property type="match status" value="1"/>
</dbReference>
<sequence>MDNPLCRALSVAFPLIQAPMAGVSTPELAAAVSNAGALGSISLGASDPTQARALLSRLRELTAAPVNINLFCHAPPSRDAERERAWLARFAPLFRRYGAAPPLSLTEIYPTFDDDSPLLPLILDAAPAAVSFHFGLPDKAVIDRLKGQGIVTLASATSVDEARQVAAAGIDFVVAQGIEAGGHRGMFDPEQPDAQMSTLTLVQAIIRQCDCPVIAAGGIMDGSGIAAMMTLGAAGVQLGTAFLLCPESAANSAYRAALKSDAAAHTELTAAISGRPARALSNAFCHFARTIPQEAIPAYPLAYSLGKALAAAAAAAAAHGEAGFGAQWAGQGAMLAREMPAAQLVRTLIREYHDARRA</sequence>
<comment type="similarity">
    <text evidence="2">Belongs to the nitronate monooxygenase family. NMO class I subfamily.</text>
</comment>
<dbReference type="EMBL" id="MWUE01000008">
    <property type="protein sequence ID" value="OQP35187.1"/>
    <property type="molecule type" value="Genomic_DNA"/>
</dbReference>
<gene>
    <name evidence="12" type="ORF">B2J69_06670</name>
</gene>
<dbReference type="GO" id="GO:0000166">
    <property type="term" value="F:nucleotide binding"/>
    <property type="evidence" value="ECO:0007669"/>
    <property type="project" value="UniProtKB-KW"/>
</dbReference>
<evidence type="ECO:0000256" key="5">
    <source>
        <dbReference type="ARBA" id="ARBA00022643"/>
    </source>
</evidence>
<evidence type="ECO:0000256" key="1">
    <source>
        <dbReference type="ARBA" id="ARBA00001917"/>
    </source>
</evidence>
<evidence type="ECO:0000256" key="11">
    <source>
        <dbReference type="ARBA" id="ARBA00067136"/>
    </source>
</evidence>
<name>A0A1V9DMX6_9GAMM</name>
<evidence type="ECO:0000256" key="4">
    <source>
        <dbReference type="ARBA" id="ARBA00022630"/>
    </source>
</evidence>
<dbReference type="Gene3D" id="3.20.20.70">
    <property type="entry name" value="Aldolase class I"/>
    <property type="match status" value="1"/>
</dbReference>
<dbReference type="Proteomes" id="UP000192769">
    <property type="component" value="Unassembled WGS sequence"/>
</dbReference>
<dbReference type="PANTHER" id="PTHR42747">
    <property type="entry name" value="NITRONATE MONOOXYGENASE-RELATED"/>
    <property type="match status" value="1"/>
</dbReference>
<keyword evidence="13" id="KW-1185">Reference proteome</keyword>
<dbReference type="InterPro" id="IPR013785">
    <property type="entry name" value="Aldolase_TIM"/>
</dbReference>
<evidence type="ECO:0000256" key="2">
    <source>
        <dbReference type="ARBA" id="ARBA00009881"/>
    </source>
</evidence>
<evidence type="ECO:0000256" key="10">
    <source>
        <dbReference type="ARBA" id="ARBA00049401"/>
    </source>
</evidence>
<evidence type="ECO:0000313" key="13">
    <source>
        <dbReference type="Proteomes" id="UP000192769"/>
    </source>
</evidence>
<proteinExistence type="inferred from homology"/>
<evidence type="ECO:0000313" key="12">
    <source>
        <dbReference type="EMBL" id="OQP35187.1"/>
    </source>
</evidence>
<dbReference type="OrthoDB" id="9778912at2"/>
<accession>A0A1V9DMX6</accession>
<dbReference type="GO" id="GO:0009636">
    <property type="term" value="P:response to toxic substance"/>
    <property type="evidence" value="ECO:0007669"/>
    <property type="project" value="UniProtKB-KW"/>
</dbReference>
<comment type="caution">
    <text evidence="12">The sequence shown here is derived from an EMBL/GenBank/DDBJ whole genome shotgun (WGS) entry which is preliminary data.</text>
</comment>
<evidence type="ECO:0000256" key="7">
    <source>
        <dbReference type="ARBA" id="ARBA00023002"/>
    </source>
</evidence>